<dbReference type="Pfam" id="PF09524">
    <property type="entry name" value="Phg_2220_C"/>
    <property type="match status" value="1"/>
</dbReference>
<proteinExistence type="predicted"/>
<protein>
    <recommendedName>
        <fullName evidence="1">Phage conserved hypothetical protein C-terminal domain-containing protein</fullName>
    </recommendedName>
</protein>
<comment type="caution">
    <text evidence="2">The sequence shown here is derived from an EMBL/GenBank/DDBJ whole genome shotgun (WGS) entry which is preliminary data.</text>
</comment>
<dbReference type="eggNOG" id="ENOG5032758">
    <property type="taxonomic scope" value="Bacteria"/>
</dbReference>
<feature type="domain" description="Phage conserved hypothetical protein C-terminal" evidence="1">
    <location>
        <begin position="211"/>
        <end position="283"/>
    </location>
</feature>
<dbReference type="NCBIfam" id="TIGR02220">
    <property type="entry name" value="phg_TIGR02220"/>
    <property type="match status" value="1"/>
</dbReference>
<reference evidence="2 3" key="2">
    <citation type="submission" date="2008-10" db="EMBL/GenBank/DDBJ databases">
        <title>Draft genome sequence of Clostridium hiranonis (DSM 13275).</title>
        <authorList>
            <person name="Sudarsanam P."/>
            <person name="Ley R."/>
            <person name="Guruge J."/>
            <person name="Turnbaugh P.J."/>
            <person name="Mahowald M."/>
            <person name="Liep D."/>
            <person name="Gordon J."/>
        </authorList>
    </citation>
    <scope>NUCLEOTIDE SEQUENCE [LARGE SCALE GENOMIC DNA]</scope>
    <source>
        <strain evidence="2 3">DSM 13275</strain>
    </source>
</reference>
<gene>
    <name evidence="2" type="ORF">CLOHIR_00350</name>
</gene>
<dbReference type="STRING" id="500633.CLOHIR_00350"/>
<dbReference type="EMBL" id="ABWP01000011">
    <property type="protein sequence ID" value="EEA86012.1"/>
    <property type="molecule type" value="Genomic_DNA"/>
</dbReference>
<evidence type="ECO:0000313" key="3">
    <source>
        <dbReference type="Proteomes" id="UP000003178"/>
    </source>
</evidence>
<dbReference type="InterPro" id="IPR011741">
    <property type="entry name" value="Phg_2220_C"/>
</dbReference>
<dbReference type="HOGENOM" id="CLU_047944_3_2_9"/>
<evidence type="ECO:0000313" key="2">
    <source>
        <dbReference type="EMBL" id="EEA86012.1"/>
    </source>
</evidence>
<evidence type="ECO:0000259" key="1">
    <source>
        <dbReference type="Pfam" id="PF09524"/>
    </source>
</evidence>
<organism evidence="2 3">
    <name type="scientific">Peptacetobacter hiranonis (strain DSM 13275 / JCM 10541 / KCTC 15199 / TO-931)</name>
    <name type="common">Clostridium hiranonis</name>
    <dbReference type="NCBI Taxonomy" id="500633"/>
    <lineage>
        <taxon>Bacteria</taxon>
        <taxon>Bacillati</taxon>
        <taxon>Bacillota</taxon>
        <taxon>Clostridia</taxon>
        <taxon>Peptostreptococcales</taxon>
        <taxon>Peptostreptococcaceae</taxon>
        <taxon>Peptacetobacter</taxon>
    </lineage>
</organism>
<name>B6FWV1_PEPHT</name>
<sequence>MNEMRVEVLGFKQEELMRQGVSLDEALILRDIEDIINSGKTATYFCEEDGKMYHWIFYNKVLDDIPILNISKERLARIIIHNLCEKPEDFDEKFESCSERTQKDMRQRKYLGLLKSKVVKNTAEGTRSYFTFTDKFYEMREEIFSEEGMTNASEGCDVNVEWARRKRLVRQNENVGRGSDVNVFSDKTKTCSRTRRKRRNKDIYINIYIDIVEYLNKKANKNYKHNSDKTRRFIDARLNEGFTLEDFKKVIDNKCRSWLNDERMNQYLRPETLFGTKFEAYLNEMPISQKKIEKAVESAVESSFSRFTDL</sequence>
<accession>B6FWV1</accession>
<dbReference type="Proteomes" id="UP000003178">
    <property type="component" value="Unassembled WGS sequence"/>
</dbReference>
<dbReference type="AlphaFoldDB" id="B6FWV1"/>
<keyword evidence="3" id="KW-1185">Reference proteome</keyword>
<reference evidence="2 3" key="1">
    <citation type="submission" date="2008-09" db="EMBL/GenBank/DDBJ databases">
        <authorList>
            <person name="Fulton L."/>
            <person name="Clifton S."/>
            <person name="Fulton B."/>
            <person name="Xu J."/>
            <person name="Minx P."/>
            <person name="Pepin K.H."/>
            <person name="Johnson M."/>
            <person name="Thiruvilangam P."/>
            <person name="Bhonagiri V."/>
            <person name="Nash W.E."/>
            <person name="Mardis E.R."/>
            <person name="Wilson R.K."/>
        </authorList>
    </citation>
    <scope>NUCLEOTIDE SEQUENCE [LARGE SCALE GENOMIC DNA]</scope>
    <source>
        <strain evidence="2 3">DSM 13275</strain>
    </source>
</reference>